<dbReference type="AlphaFoldDB" id="A0A136A732"/>
<feature type="domain" description="NADH:ubiquinone oxidoreductase intermediate-associated protein 30" evidence="2">
    <location>
        <begin position="52"/>
        <end position="193"/>
    </location>
</feature>
<dbReference type="InterPro" id="IPR013857">
    <property type="entry name" value="NADH-UbQ_OxRdtase-assoc_prot30"/>
</dbReference>
<protein>
    <recommendedName>
        <fullName evidence="2">NADH:ubiquinone oxidoreductase intermediate-associated protein 30 domain-containing protein</fullName>
    </recommendedName>
</protein>
<reference evidence="4" key="1">
    <citation type="submission" date="2016-02" db="EMBL/GenBank/DDBJ databases">
        <authorList>
            <person name="Schultz-Johansen M."/>
            <person name="Glaring M.A."/>
            <person name="Bech P.K."/>
            <person name="Stougaard P."/>
        </authorList>
    </citation>
    <scope>NUCLEOTIDE SEQUENCE [LARGE SCALE GENOMIC DNA]</scope>
    <source>
        <strain evidence="4">S66</strain>
    </source>
</reference>
<dbReference type="Pfam" id="PF08547">
    <property type="entry name" value="CIA30"/>
    <property type="match status" value="1"/>
</dbReference>
<dbReference type="SUPFAM" id="SSF49785">
    <property type="entry name" value="Galactose-binding domain-like"/>
    <property type="match status" value="1"/>
</dbReference>
<accession>A0A136A732</accession>
<dbReference type="InterPro" id="IPR008979">
    <property type="entry name" value="Galactose-bd-like_sf"/>
</dbReference>
<dbReference type="OrthoDB" id="5702921at2"/>
<keyword evidence="4" id="KW-1185">Reference proteome</keyword>
<evidence type="ECO:0000313" key="4">
    <source>
        <dbReference type="Proteomes" id="UP000070299"/>
    </source>
</evidence>
<feature type="chain" id="PRO_5007469499" description="NADH:ubiquinone oxidoreductase intermediate-associated protein 30 domain-containing protein" evidence="1">
    <location>
        <begin position="30"/>
        <end position="199"/>
    </location>
</feature>
<proteinExistence type="predicted"/>
<dbReference type="Proteomes" id="UP000070299">
    <property type="component" value="Unassembled WGS sequence"/>
</dbReference>
<feature type="signal peptide" evidence="1">
    <location>
        <begin position="1"/>
        <end position="29"/>
    </location>
</feature>
<name>A0A136A732_9ALTE</name>
<gene>
    <name evidence="3" type="ORF">AX660_00485</name>
</gene>
<evidence type="ECO:0000313" key="3">
    <source>
        <dbReference type="EMBL" id="KXI31048.1"/>
    </source>
</evidence>
<organism evidence="3 4">
    <name type="scientific">Paraglaciecola hydrolytica</name>
    <dbReference type="NCBI Taxonomy" id="1799789"/>
    <lineage>
        <taxon>Bacteria</taxon>
        <taxon>Pseudomonadati</taxon>
        <taxon>Pseudomonadota</taxon>
        <taxon>Gammaproteobacteria</taxon>
        <taxon>Alteromonadales</taxon>
        <taxon>Alteromonadaceae</taxon>
        <taxon>Paraglaciecola</taxon>
    </lineage>
</organism>
<dbReference type="EMBL" id="LSNE01000001">
    <property type="protein sequence ID" value="KXI31048.1"/>
    <property type="molecule type" value="Genomic_DNA"/>
</dbReference>
<evidence type="ECO:0000259" key="2">
    <source>
        <dbReference type="Pfam" id="PF08547"/>
    </source>
</evidence>
<sequence>MKTLNKTALKFAKTIALSSLLALSSSVFSAPLPALVDDFCNATDNNLSIARQFMSDAIAGGNTKMEPHVSAGIMQVKGDIVPPRGQPGWASSILPLSAEGMPEDASQFDGIKLVIKIRSGNMTISANSTEIDNFDYHAAPLTVPTDGKFHEVKIPFESMKRAWSQPTPLNAATLNSLSIVAFSLQPASFDFEVDEVSFY</sequence>
<comment type="caution">
    <text evidence="3">The sequence shown here is derived from an EMBL/GenBank/DDBJ whole genome shotgun (WGS) entry which is preliminary data.</text>
</comment>
<evidence type="ECO:0000256" key="1">
    <source>
        <dbReference type="SAM" id="SignalP"/>
    </source>
</evidence>
<keyword evidence="1" id="KW-0732">Signal</keyword>